<dbReference type="Pfam" id="PF00636">
    <property type="entry name" value="Ribonuclease_3"/>
    <property type="match status" value="1"/>
</dbReference>
<dbReference type="GO" id="GO:0006396">
    <property type="term" value="P:RNA processing"/>
    <property type="evidence" value="ECO:0007669"/>
    <property type="project" value="InterPro"/>
</dbReference>
<dbReference type="InterPro" id="IPR000999">
    <property type="entry name" value="RNase_III_dom"/>
</dbReference>
<dbReference type="OrthoDB" id="67027at2759"/>
<dbReference type="Proteomes" id="UP000663193">
    <property type="component" value="Chromosome 6"/>
</dbReference>
<gene>
    <name evidence="2" type="ORF">JI435_057600</name>
</gene>
<dbReference type="EMBL" id="CP069028">
    <property type="protein sequence ID" value="QRC96123.1"/>
    <property type="molecule type" value="Genomic_DNA"/>
</dbReference>
<proteinExistence type="predicted"/>
<dbReference type="SMART" id="SM00535">
    <property type="entry name" value="RIBOc"/>
    <property type="match status" value="1"/>
</dbReference>
<dbReference type="PROSITE" id="PS50142">
    <property type="entry name" value="RNASE_3_2"/>
    <property type="match status" value="1"/>
</dbReference>
<accession>A0A7U2F1X2</accession>
<protein>
    <recommendedName>
        <fullName evidence="1">RNase III domain-containing protein</fullName>
    </recommendedName>
</protein>
<feature type="domain" description="RNase III" evidence="1">
    <location>
        <begin position="13"/>
        <end position="140"/>
    </location>
</feature>
<dbReference type="SUPFAM" id="SSF69065">
    <property type="entry name" value="RNase III domain-like"/>
    <property type="match status" value="1"/>
</dbReference>
<dbReference type="RefSeq" id="XP_001796157.1">
    <property type="nucleotide sequence ID" value="XM_001796105.1"/>
</dbReference>
<dbReference type="AlphaFoldDB" id="A0A7U2F1X2"/>
<dbReference type="GO" id="GO:0004525">
    <property type="term" value="F:ribonuclease III activity"/>
    <property type="evidence" value="ECO:0007669"/>
    <property type="project" value="InterPro"/>
</dbReference>
<reference evidence="3" key="1">
    <citation type="journal article" date="2021" name="BMC Genomics">
        <title>Chromosome-level genome assembly and manually-curated proteome of model necrotroph Parastagonospora nodorum Sn15 reveals a genome-wide trove of candidate effector homologs, and redundancy of virulence-related functions within an accessory chromosome.</title>
        <authorList>
            <person name="Bertazzoni S."/>
            <person name="Jones D.A.B."/>
            <person name="Phan H.T."/>
            <person name="Tan K.-C."/>
            <person name="Hane J.K."/>
        </authorList>
    </citation>
    <scope>NUCLEOTIDE SEQUENCE [LARGE SCALE GENOMIC DNA]</scope>
    <source>
        <strain evidence="3">SN15 / ATCC MYA-4574 / FGSC 10173)</strain>
    </source>
</reference>
<dbReference type="VEuPathDB" id="FungiDB:JI435_057600"/>
<dbReference type="Gene3D" id="1.10.1520.10">
    <property type="entry name" value="Ribonuclease III domain"/>
    <property type="match status" value="1"/>
</dbReference>
<dbReference type="KEGG" id="pno:SNOG_05760"/>
<dbReference type="FunFam" id="1.10.1520.10:FF:000020">
    <property type="entry name" value="Protein NUCLEAR FUSION DEFECTIVE 2"/>
    <property type="match status" value="1"/>
</dbReference>
<sequence length="159" mass="17377">MATQSIRISALILSACEALLSHTFTNRLLLLEALNNTGLPLVYNAKSHVLQRNDALAVLGDARMDAILCRWWWDAGFQRVKGQWSQARLDKCGNVTLAQLGRRLGVDTYVIKNPGTVVVSDKMVAMAVEALMGAVYLDGGEEALEGVMMALGFGEHQFL</sequence>
<dbReference type="OMA" id="QWTQLRN"/>
<dbReference type="CDD" id="cd00593">
    <property type="entry name" value="RIBOc"/>
    <property type="match status" value="1"/>
</dbReference>
<name>A0A7U2F1X2_PHANO</name>
<keyword evidence="3" id="KW-1185">Reference proteome</keyword>
<evidence type="ECO:0000259" key="1">
    <source>
        <dbReference type="PROSITE" id="PS50142"/>
    </source>
</evidence>
<evidence type="ECO:0000313" key="2">
    <source>
        <dbReference type="EMBL" id="QRC96123.1"/>
    </source>
</evidence>
<dbReference type="InterPro" id="IPR036389">
    <property type="entry name" value="RNase_III_sf"/>
</dbReference>
<organism evidence="2 3">
    <name type="scientific">Phaeosphaeria nodorum (strain SN15 / ATCC MYA-4574 / FGSC 10173)</name>
    <name type="common">Glume blotch fungus</name>
    <name type="synonym">Parastagonospora nodorum</name>
    <dbReference type="NCBI Taxonomy" id="321614"/>
    <lineage>
        <taxon>Eukaryota</taxon>
        <taxon>Fungi</taxon>
        <taxon>Dikarya</taxon>
        <taxon>Ascomycota</taxon>
        <taxon>Pezizomycotina</taxon>
        <taxon>Dothideomycetes</taxon>
        <taxon>Pleosporomycetidae</taxon>
        <taxon>Pleosporales</taxon>
        <taxon>Pleosporineae</taxon>
        <taxon>Phaeosphaeriaceae</taxon>
        <taxon>Parastagonospora</taxon>
    </lineage>
</organism>
<evidence type="ECO:0000313" key="3">
    <source>
        <dbReference type="Proteomes" id="UP000663193"/>
    </source>
</evidence>